<dbReference type="AlphaFoldDB" id="A0A934K072"/>
<evidence type="ECO:0000313" key="1">
    <source>
        <dbReference type="EMBL" id="MBJ7540102.1"/>
    </source>
</evidence>
<evidence type="ECO:0000313" key="2">
    <source>
        <dbReference type="Proteomes" id="UP000628710"/>
    </source>
</evidence>
<accession>A0A934K072</accession>
<keyword evidence="2" id="KW-1185">Reference proteome</keyword>
<reference evidence="1" key="1">
    <citation type="submission" date="2020-12" db="EMBL/GenBank/DDBJ databases">
        <title>Marinomonas arctica sp. nov., a psychrotolerant bacterium isolated from the Arctic.</title>
        <authorList>
            <person name="Zhang Y."/>
        </authorList>
    </citation>
    <scope>NUCLEOTIDE SEQUENCE</scope>
    <source>
        <strain evidence="1">C1424</strain>
    </source>
</reference>
<dbReference type="RefSeq" id="WP_199470492.1">
    <property type="nucleotide sequence ID" value="NZ_JAEMNX010000086.1"/>
</dbReference>
<proteinExistence type="predicted"/>
<dbReference type="EMBL" id="JAEMNX010000086">
    <property type="protein sequence ID" value="MBJ7540102.1"/>
    <property type="molecule type" value="Genomic_DNA"/>
</dbReference>
<gene>
    <name evidence="1" type="ORF">I8J31_20765</name>
</gene>
<feature type="non-terminal residue" evidence="1">
    <location>
        <position position="1"/>
    </location>
</feature>
<protein>
    <submittedName>
        <fullName evidence="1">Uncharacterized protein</fullName>
    </submittedName>
</protein>
<comment type="caution">
    <text evidence="1">The sequence shown here is derived from an EMBL/GenBank/DDBJ whole genome shotgun (WGS) entry which is preliminary data.</text>
</comment>
<organism evidence="1 2">
    <name type="scientific">Marinomonas transparens</name>
    <dbReference type="NCBI Taxonomy" id="2795388"/>
    <lineage>
        <taxon>Bacteria</taxon>
        <taxon>Pseudomonadati</taxon>
        <taxon>Pseudomonadota</taxon>
        <taxon>Gammaproteobacteria</taxon>
        <taxon>Oceanospirillales</taxon>
        <taxon>Oceanospirillaceae</taxon>
        <taxon>Marinomonas</taxon>
    </lineage>
</organism>
<name>A0A934K072_9GAMM</name>
<sequence>VYNAAELGDNGTVTATISVAGSEVGDTLTYSVNGTDTSVTLNAEQIANGVAIEVHPEDTVTASLSDAAGNSSIEVSETVASADASIGTLSITFDSAGEDGIYNSEEIGEDGTITATMSVAGSEIGDTLTYSVNGGDEVVVTLTAEQIENGVA</sequence>
<feature type="non-terminal residue" evidence="1">
    <location>
        <position position="152"/>
    </location>
</feature>
<dbReference type="Proteomes" id="UP000628710">
    <property type="component" value="Unassembled WGS sequence"/>
</dbReference>